<dbReference type="AlphaFoldDB" id="A0A2K8Z0U7"/>
<dbReference type="EMBL" id="CP025096">
    <property type="protein sequence ID" value="AUD03513.1"/>
    <property type="molecule type" value="Genomic_DNA"/>
</dbReference>
<proteinExistence type="predicted"/>
<reference evidence="1 2" key="1">
    <citation type="submission" date="2017-11" db="EMBL/GenBank/DDBJ databases">
        <title>Taxonomic description and genome sequences of Spirosoma HA7 sp. nov., isolated from pollen microhabitat of Corylus avellana.</title>
        <authorList>
            <person name="Ambika Manirajan B."/>
            <person name="Suarez C."/>
            <person name="Ratering S."/>
            <person name="Geissler-Plaum R."/>
            <person name="Cardinale M."/>
            <person name="Sylvia S."/>
        </authorList>
    </citation>
    <scope>NUCLEOTIDE SEQUENCE [LARGE SCALE GENOMIC DNA]</scope>
    <source>
        <strain evidence="1 2">HA7</strain>
    </source>
</reference>
<dbReference type="KEGG" id="spir:CWM47_17760"/>
<evidence type="ECO:0000313" key="2">
    <source>
        <dbReference type="Proteomes" id="UP000232883"/>
    </source>
</evidence>
<protein>
    <submittedName>
        <fullName evidence="1">Uncharacterized protein</fullName>
    </submittedName>
</protein>
<dbReference type="RefSeq" id="WP_100989580.1">
    <property type="nucleotide sequence ID" value="NZ_CP025096.1"/>
</dbReference>
<gene>
    <name evidence="1" type="ORF">CWM47_17760</name>
</gene>
<dbReference type="Proteomes" id="UP000232883">
    <property type="component" value="Chromosome"/>
</dbReference>
<accession>A0A2K8Z0U7</accession>
<evidence type="ECO:0000313" key="1">
    <source>
        <dbReference type="EMBL" id="AUD03513.1"/>
    </source>
</evidence>
<sequence length="60" mass="7222">MIDYQVEVWDWHRQGWYLIKAFQHTNSITQNERLNLAQALVDSLARRHLGLTFRLNQVLN</sequence>
<name>A0A2K8Z0U7_9BACT</name>
<keyword evidence="2" id="KW-1185">Reference proteome</keyword>
<organism evidence="1 2">
    <name type="scientific">Spirosoma pollinicola</name>
    <dbReference type="NCBI Taxonomy" id="2057025"/>
    <lineage>
        <taxon>Bacteria</taxon>
        <taxon>Pseudomonadati</taxon>
        <taxon>Bacteroidota</taxon>
        <taxon>Cytophagia</taxon>
        <taxon>Cytophagales</taxon>
        <taxon>Cytophagaceae</taxon>
        <taxon>Spirosoma</taxon>
    </lineage>
</organism>